<feature type="non-terminal residue" evidence="1">
    <location>
        <position position="1"/>
    </location>
</feature>
<dbReference type="EMBL" id="OY731401">
    <property type="protein sequence ID" value="CAJ1947870.1"/>
    <property type="molecule type" value="Genomic_DNA"/>
</dbReference>
<reference evidence="1" key="1">
    <citation type="submission" date="2023-10" db="EMBL/GenBank/DDBJ databases">
        <authorList>
            <person name="Domelevo Entfellner J.-B."/>
        </authorList>
    </citation>
    <scope>NUCLEOTIDE SEQUENCE</scope>
</reference>
<dbReference type="AlphaFoldDB" id="A0AA86VM04"/>
<accession>A0AA86VM04</accession>
<sequence>NGSSTARKERNAFSRFASRVAGQATRAGFTFKQWGTPTMVGSFRSALKVSGLNSELELQTKELEGVKEEIKKGIGGYFGE</sequence>
<evidence type="ECO:0000313" key="1">
    <source>
        <dbReference type="EMBL" id="CAJ1947870.1"/>
    </source>
</evidence>
<keyword evidence="2" id="KW-1185">Reference proteome</keyword>
<dbReference type="Proteomes" id="UP001189624">
    <property type="component" value="Chromosome 4"/>
</dbReference>
<gene>
    <name evidence="1" type="ORF">AYBTSS11_LOCUS12886</name>
</gene>
<evidence type="ECO:0000313" key="2">
    <source>
        <dbReference type="Proteomes" id="UP001189624"/>
    </source>
</evidence>
<protein>
    <submittedName>
        <fullName evidence="1">Uncharacterized protein</fullName>
    </submittedName>
</protein>
<dbReference type="Gramene" id="rna-AYBTSS11_LOCUS12886">
    <property type="protein sequence ID" value="CAJ1947870.1"/>
    <property type="gene ID" value="gene-AYBTSS11_LOCUS12886"/>
</dbReference>
<name>A0AA86VM04_9FABA</name>
<organism evidence="1 2">
    <name type="scientific">Sphenostylis stenocarpa</name>
    <dbReference type="NCBI Taxonomy" id="92480"/>
    <lineage>
        <taxon>Eukaryota</taxon>
        <taxon>Viridiplantae</taxon>
        <taxon>Streptophyta</taxon>
        <taxon>Embryophyta</taxon>
        <taxon>Tracheophyta</taxon>
        <taxon>Spermatophyta</taxon>
        <taxon>Magnoliopsida</taxon>
        <taxon>eudicotyledons</taxon>
        <taxon>Gunneridae</taxon>
        <taxon>Pentapetalae</taxon>
        <taxon>rosids</taxon>
        <taxon>fabids</taxon>
        <taxon>Fabales</taxon>
        <taxon>Fabaceae</taxon>
        <taxon>Papilionoideae</taxon>
        <taxon>50 kb inversion clade</taxon>
        <taxon>NPAAA clade</taxon>
        <taxon>indigoferoid/millettioid clade</taxon>
        <taxon>Phaseoleae</taxon>
        <taxon>Sphenostylis</taxon>
    </lineage>
</organism>
<proteinExistence type="predicted"/>